<organism evidence="2">
    <name type="scientific">Triticum aestivum</name>
    <name type="common">Wheat</name>
    <dbReference type="NCBI Taxonomy" id="4565"/>
    <lineage>
        <taxon>Eukaryota</taxon>
        <taxon>Viridiplantae</taxon>
        <taxon>Streptophyta</taxon>
        <taxon>Embryophyta</taxon>
        <taxon>Tracheophyta</taxon>
        <taxon>Spermatophyta</taxon>
        <taxon>Magnoliopsida</taxon>
        <taxon>Liliopsida</taxon>
        <taxon>Poales</taxon>
        <taxon>Poaceae</taxon>
        <taxon>BOP clade</taxon>
        <taxon>Pooideae</taxon>
        <taxon>Triticodae</taxon>
        <taxon>Triticeae</taxon>
        <taxon>Triticinae</taxon>
        <taxon>Triticum</taxon>
    </lineage>
</organism>
<sequence length="343" mass="38406">MEMIRLGSGKVEDYPFVRRLRNRRLLTYLWLQGFDAAYDSVVHETDVRQMSRLHLRQLVVWGQLREAVKYMTRFLPPALDRGVETRSLLVFLHALWSLANVAACSAGGLVNGTVHRHLELLTSMSSHNAKLNSILQYTLHSPQFRASLDWILVREKASWVADDLALQTPELRRKLQLPGGPGRPQDLLPIGPLRPRRHRRGQFRRPKPEAIAKGYLNWKRSVHSANPLYGLPEDALGRAADLIECLKAGKLPVLHQGNPLQSDAKEDWKNTGTSSVSNAGAPVFIGDANCPWCSSAAKSVAAVSQPIKIPWIASATNGELRPATAKEEKIVRVPLEERIQEKI</sequence>
<accession>A0A3B6CCK6</accession>
<keyword evidence="3" id="KW-1185">Reference proteome</keyword>
<dbReference type="PANTHER" id="PTHR36478">
    <property type="entry name" value="OS04G0614237 PROTEIN-RELATED"/>
    <property type="match status" value="1"/>
</dbReference>
<evidence type="ECO:0000313" key="3">
    <source>
        <dbReference type="Proteomes" id="UP000019116"/>
    </source>
</evidence>
<dbReference type="Gramene" id="TraesCAD_scaffold_056121_01G000300.1">
    <property type="protein sequence ID" value="TraesCAD_scaffold_056121_01G000300.1"/>
    <property type="gene ID" value="TraesCAD_scaffold_056121_01G000300"/>
</dbReference>
<dbReference type="Gramene" id="TraesCS2B03G1189300.1">
    <property type="protein sequence ID" value="TraesCS2B03G1189300.1.CDS"/>
    <property type="gene ID" value="TraesCS2B03G1189300"/>
</dbReference>
<dbReference type="OMA" id="NEGAPTC"/>
<dbReference type="OrthoDB" id="600596at2759"/>
<feature type="compositionally biased region" description="Basic residues" evidence="1">
    <location>
        <begin position="194"/>
        <end position="203"/>
    </location>
</feature>
<name>A0A3B6CCK6_WHEAT</name>
<reference evidence="2" key="2">
    <citation type="submission" date="2018-10" db="UniProtKB">
        <authorList>
            <consortium name="EnsemblPlants"/>
        </authorList>
    </citation>
    <scope>IDENTIFICATION</scope>
</reference>
<dbReference type="Gramene" id="TraesWEE_scaffold_011315_01G000300.1">
    <property type="protein sequence ID" value="TraesWEE_scaffold_011315_01G000300.1"/>
    <property type="gene ID" value="TraesWEE_scaffold_011315_01G000300"/>
</dbReference>
<feature type="region of interest" description="Disordered" evidence="1">
    <location>
        <begin position="175"/>
        <end position="203"/>
    </location>
</feature>
<protein>
    <submittedName>
        <fullName evidence="2">Uncharacterized protein</fullName>
    </submittedName>
</protein>
<dbReference type="EnsemblPlants" id="TraesCS2B02G470300.1">
    <property type="protein sequence ID" value="TraesCS2B02G470300.1"/>
    <property type="gene ID" value="TraesCS2B02G470300"/>
</dbReference>
<dbReference type="Proteomes" id="UP000019116">
    <property type="component" value="Chromosome 2B"/>
</dbReference>
<proteinExistence type="predicted"/>
<evidence type="ECO:0000256" key="1">
    <source>
        <dbReference type="SAM" id="MobiDB-lite"/>
    </source>
</evidence>
<dbReference type="AlphaFoldDB" id="A0A3B6CCK6"/>
<dbReference type="Gramene" id="TraesCS2B02G470300.1">
    <property type="protein sequence ID" value="TraesCS2B02G470300.1"/>
    <property type="gene ID" value="TraesCS2B02G470300"/>
</dbReference>
<dbReference type="Gramene" id="TraesCLE_scaffold_025385_01G000300.1">
    <property type="protein sequence ID" value="TraesCLE_scaffold_025385_01G000300.1"/>
    <property type="gene ID" value="TraesCLE_scaffold_025385_01G000300"/>
</dbReference>
<evidence type="ECO:0000313" key="2">
    <source>
        <dbReference type="EnsemblPlants" id="TraesCS2B02G470300.1"/>
    </source>
</evidence>
<dbReference type="PANTHER" id="PTHR36478:SF16">
    <property type="entry name" value="LISH DOMAIN-CONTAINING PROTEIN"/>
    <property type="match status" value="1"/>
</dbReference>
<dbReference type="Gramene" id="TraesROB_scaffold_024271_01G000300.1">
    <property type="protein sequence ID" value="TraesROB_scaffold_024271_01G000300.1"/>
    <property type="gene ID" value="TraesROB_scaffold_024271_01G000300"/>
</dbReference>
<gene>
    <name evidence="2" type="primary">LOC123042012</name>
</gene>
<reference evidence="2" key="1">
    <citation type="submission" date="2018-08" db="EMBL/GenBank/DDBJ databases">
        <authorList>
            <person name="Rossello M."/>
        </authorList>
    </citation>
    <scope>NUCLEOTIDE SEQUENCE [LARGE SCALE GENOMIC DNA]</scope>
    <source>
        <strain evidence="2">cv. Chinese Spring</strain>
    </source>
</reference>